<comment type="caution">
    <text evidence="1">The sequence shown here is derived from an EMBL/GenBank/DDBJ whole genome shotgun (WGS) entry which is preliminary data.</text>
</comment>
<dbReference type="RefSeq" id="WP_182809926.1">
    <property type="nucleotide sequence ID" value="NZ_JACJFM010000024.1"/>
</dbReference>
<evidence type="ECO:0000313" key="2">
    <source>
        <dbReference type="Proteomes" id="UP000565262"/>
    </source>
</evidence>
<dbReference type="AlphaFoldDB" id="A0A839IRP7"/>
<dbReference type="GO" id="GO:0002143">
    <property type="term" value="P:tRNA wobble position uridine thiolation"/>
    <property type="evidence" value="ECO:0007669"/>
    <property type="project" value="InterPro"/>
</dbReference>
<dbReference type="Pfam" id="PF04077">
    <property type="entry name" value="DsrH"/>
    <property type="match status" value="1"/>
</dbReference>
<name>A0A839IRP7_9GAMM</name>
<dbReference type="PANTHER" id="PTHR37526:SF1">
    <property type="entry name" value="PROTEIN TUSB"/>
    <property type="match status" value="1"/>
</dbReference>
<dbReference type="NCBIfam" id="TIGR03011">
    <property type="entry name" value="sulf_tusB_dsrH"/>
    <property type="match status" value="1"/>
</dbReference>
<dbReference type="SUPFAM" id="SSF75169">
    <property type="entry name" value="DsrEFH-like"/>
    <property type="match status" value="1"/>
</dbReference>
<keyword evidence="2" id="KW-1185">Reference proteome</keyword>
<dbReference type="GO" id="GO:0016740">
    <property type="term" value="F:transferase activity"/>
    <property type="evidence" value="ECO:0007669"/>
    <property type="project" value="UniProtKB-KW"/>
</dbReference>
<dbReference type="InterPro" id="IPR007215">
    <property type="entry name" value="Sulphur_relay_TusB/DsrH"/>
</dbReference>
<dbReference type="Proteomes" id="UP000565262">
    <property type="component" value="Unassembled WGS sequence"/>
</dbReference>
<organism evidence="1 2">
    <name type="scientific">Oceanospirillum sediminis</name>
    <dbReference type="NCBI Taxonomy" id="2760088"/>
    <lineage>
        <taxon>Bacteria</taxon>
        <taxon>Pseudomonadati</taxon>
        <taxon>Pseudomonadota</taxon>
        <taxon>Gammaproteobacteria</taxon>
        <taxon>Oceanospirillales</taxon>
        <taxon>Oceanospirillaceae</taxon>
        <taxon>Oceanospirillum</taxon>
    </lineage>
</organism>
<keyword evidence="1" id="KW-0808">Transferase</keyword>
<evidence type="ECO:0000313" key="1">
    <source>
        <dbReference type="EMBL" id="MBB1488153.1"/>
    </source>
</evidence>
<accession>A0A839IRP7</accession>
<proteinExistence type="predicted"/>
<dbReference type="Gene3D" id="3.40.1260.10">
    <property type="entry name" value="DsrEFH-like"/>
    <property type="match status" value="1"/>
</dbReference>
<dbReference type="GO" id="GO:1990228">
    <property type="term" value="C:sulfurtransferase complex"/>
    <property type="evidence" value="ECO:0007669"/>
    <property type="project" value="TreeGrafter"/>
</dbReference>
<gene>
    <name evidence="1" type="primary">dsrH</name>
    <name evidence="1" type="ORF">H4O21_16240</name>
</gene>
<dbReference type="InterPro" id="IPR027396">
    <property type="entry name" value="DsrEFH-like"/>
</dbReference>
<reference evidence="1 2" key="1">
    <citation type="submission" date="2020-08" db="EMBL/GenBank/DDBJ databases">
        <title>Oceanospirillum sp. nov. isolated from marine sediment.</title>
        <authorList>
            <person name="Ji X."/>
        </authorList>
    </citation>
    <scope>NUCLEOTIDE SEQUENCE [LARGE SCALE GENOMIC DNA]</scope>
    <source>
        <strain evidence="1 2">D5</strain>
    </source>
</reference>
<protein>
    <submittedName>
        <fullName evidence="1">Sulfurtransferase complex subunit TusB</fullName>
    </submittedName>
</protein>
<dbReference type="EMBL" id="JACJFM010000024">
    <property type="protein sequence ID" value="MBB1488153.1"/>
    <property type="molecule type" value="Genomic_DNA"/>
</dbReference>
<sequence>MILHTVNKSVFSSQALHECLLAAARNDAVLLLEDGVYGSLKTAHPAEPHEVSWFVLKEDLQARGIDESQCRDEVTVIDYAGFVELTEQYLSVCSWF</sequence>
<dbReference type="PANTHER" id="PTHR37526">
    <property type="entry name" value="PROTEIN TUSB"/>
    <property type="match status" value="1"/>
</dbReference>